<evidence type="ECO:0000313" key="2">
    <source>
        <dbReference type="EMBL" id="CAD7645326.1"/>
    </source>
</evidence>
<feature type="region of interest" description="Disordered" evidence="1">
    <location>
        <begin position="25"/>
        <end position="56"/>
    </location>
</feature>
<evidence type="ECO:0000313" key="3">
    <source>
        <dbReference type="Proteomes" id="UP000759131"/>
    </source>
</evidence>
<reference evidence="2" key="1">
    <citation type="submission" date="2020-11" db="EMBL/GenBank/DDBJ databases">
        <authorList>
            <person name="Tran Van P."/>
        </authorList>
    </citation>
    <scope>NUCLEOTIDE SEQUENCE</scope>
</reference>
<keyword evidence="3" id="KW-1185">Reference proteome</keyword>
<proteinExistence type="predicted"/>
<organism evidence="2">
    <name type="scientific">Medioppia subpectinata</name>
    <dbReference type="NCBI Taxonomy" id="1979941"/>
    <lineage>
        <taxon>Eukaryota</taxon>
        <taxon>Metazoa</taxon>
        <taxon>Ecdysozoa</taxon>
        <taxon>Arthropoda</taxon>
        <taxon>Chelicerata</taxon>
        <taxon>Arachnida</taxon>
        <taxon>Acari</taxon>
        <taxon>Acariformes</taxon>
        <taxon>Sarcoptiformes</taxon>
        <taxon>Oribatida</taxon>
        <taxon>Brachypylina</taxon>
        <taxon>Oppioidea</taxon>
        <taxon>Oppiidae</taxon>
        <taxon>Medioppia</taxon>
    </lineage>
</organism>
<protein>
    <submittedName>
        <fullName evidence="2">Uncharacterized protein</fullName>
    </submittedName>
</protein>
<name>A0A7R9LRD7_9ACAR</name>
<dbReference type="EMBL" id="OC888383">
    <property type="protein sequence ID" value="CAD7645326.1"/>
    <property type="molecule type" value="Genomic_DNA"/>
</dbReference>
<feature type="non-terminal residue" evidence="2">
    <location>
        <position position="56"/>
    </location>
</feature>
<dbReference type="Proteomes" id="UP000759131">
    <property type="component" value="Unassembled WGS sequence"/>
</dbReference>
<accession>A0A7R9LRD7</accession>
<dbReference type="EMBL" id="CAJPIZ010033808">
    <property type="protein sequence ID" value="CAG2120509.1"/>
    <property type="molecule type" value="Genomic_DNA"/>
</dbReference>
<sequence>MSSIWSRSRQSVLSSPQEVFKWTARLSKRRSGTPPVRSGIAPSLRPTIGEPSAHSW</sequence>
<dbReference type="AlphaFoldDB" id="A0A7R9LRD7"/>
<gene>
    <name evidence="2" type="ORF">OSB1V03_LOCUS20456</name>
</gene>
<evidence type="ECO:0000256" key="1">
    <source>
        <dbReference type="SAM" id="MobiDB-lite"/>
    </source>
</evidence>